<dbReference type="AlphaFoldDB" id="A0AAN8JWX2"/>
<comment type="caution">
    <text evidence="7">The sequence shown here is derived from an EMBL/GenBank/DDBJ whole genome shotgun (WGS) entry which is preliminary data.</text>
</comment>
<proteinExistence type="inferred from homology"/>
<feature type="transmembrane region" description="Helical" evidence="6">
    <location>
        <begin position="65"/>
        <end position="86"/>
    </location>
</feature>
<keyword evidence="5 6" id="KW-0472">Membrane</keyword>
<dbReference type="GO" id="GO:0005778">
    <property type="term" value="C:peroxisomal membrane"/>
    <property type="evidence" value="ECO:0007669"/>
    <property type="project" value="TreeGrafter"/>
</dbReference>
<accession>A0AAN8JWX2</accession>
<evidence type="ECO:0000256" key="6">
    <source>
        <dbReference type="RuleBase" id="RU363053"/>
    </source>
</evidence>
<evidence type="ECO:0000256" key="4">
    <source>
        <dbReference type="ARBA" id="ARBA00022989"/>
    </source>
</evidence>
<reference evidence="7 8" key="1">
    <citation type="submission" date="2024-01" db="EMBL/GenBank/DDBJ databases">
        <title>The genome of the rayed Mediterranean limpet Patella caerulea (Linnaeus, 1758).</title>
        <authorList>
            <person name="Anh-Thu Weber A."/>
            <person name="Halstead-Nussloch G."/>
        </authorList>
    </citation>
    <scope>NUCLEOTIDE SEQUENCE [LARGE SCALE GENOMIC DNA]</scope>
    <source>
        <strain evidence="7">AATW-2023a</strain>
        <tissue evidence="7">Whole specimen</tissue>
    </source>
</reference>
<feature type="transmembrane region" description="Helical" evidence="6">
    <location>
        <begin position="107"/>
        <end position="124"/>
    </location>
</feature>
<organism evidence="7 8">
    <name type="scientific">Patella caerulea</name>
    <name type="common">Rayed Mediterranean limpet</name>
    <dbReference type="NCBI Taxonomy" id="87958"/>
    <lineage>
        <taxon>Eukaryota</taxon>
        <taxon>Metazoa</taxon>
        <taxon>Spiralia</taxon>
        <taxon>Lophotrochozoa</taxon>
        <taxon>Mollusca</taxon>
        <taxon>Gastropoda</taxon>
        <taxon>Patellogastropoda</taxon>
        <taxon>Patelloidea</taxon>
        <taxon>Patellidae</taxon>
        <taxon>Patella</taxon>
    </lineage>
</organism>
<name>A0AAN8JWX2_PATCE</name>
<dbReference type="Pfam" id="PF04117">
    <property type="entry name" value="Mpv17_PMP22"/>
    <property type="match status" value="1"/>
</dbReference>
<dbReference type="PANTHER" id="PTHR11266">
    <property type="entry name" value="PEROXISOMAL MEMBRANE PROTEIN 2, PXMP2 MPV17"/>
    <property type="match status" value="1"/>
</dbReference>
<comment type="subcellular location">
    <subcellularLocation>
        <location evidence="1">Membrane</location>
        <topology evidence="1">Multi-pass membrane protein</topology>
    </subcellularLocation>
</comment>
<keyword evidence="3 6" id="KW-0812">Transmembrane</keyword>
<dbReference type="PANTHER" id="PTHR11266:SF80">
    <property type="entry name" value="PEROXISOMAL MEMBRANE PROTEIN 2"/>
    <property type="match status" value="1"/>
</dbReference>
<dbReference type="Proteomes" id="UP001347796">
    <property type="component" value="Unassembled WGS sequence"/>
</dbReference>
<sequence>MSNSKPSRENLLDKVLREYSSLLQRRPVLTKSISSASISAIGNLFSQYLAPQPGSQGRIVWRSTFAYAFFGLVVNGPVIHHFYTYLDKVVPKKDNTSAIKRVLFDRFVFAPPYLLVYLYVISLLEGHGTAGAKQKVKDVYWMLLKLNWKVWTFVQYFNLTYIPAKYRLLFGNLVALIWTTYISVKRNKMLVSK</sequence>
<evidence type="ECO:0000256" key="2">
    <source>
        <dbReference type="ARBA" id="ARBA00006824"/>
    </source>
</evidence>
<keyword evidence="8" id="KW-1185">Reference proteome</keyword>
<evidence type="ECO:0008006" key="9">
    <source>
        <dbReference type="Google" id="ProtNLM"/>
    </source>
</evidence>
<feature type="transmembrane region" description="Helical" evidence="6">
    <location>
        <begin position="166"/>
        <end position="184"/>
    </location>
</feature>
<keyword evidence="4 6" id="KW-1133">Transmembrane helix</keyword>
<evidence type="ECO:0000256" key="3">
    <source>
        <dbReference type="ARBA" id="ARBA00022692"/>
    </source>
</evidence>
<evidence type="ECO:0000256" key="5">
    <source>
        <dbReference type="ARBA" id="ARBA00023136"/>
    </source>
</evidence>
<gene>
    <name evidence="7" type="ORF">SNE40_006933</name>
</gene>
<dbReference type="InterPro" id="IPR007248">
    <property type="entry name" value="Mpv17_PMP22"/>
</dbReference>
<evidence type="ECO:0000313" key="7">
    <source>
        <dbReference type="EMBL" id="KAK6184465.1"/>
    </source>
</evidence>
<protein>
    <recommendedName>
        <fullName evidence="9">Peroxisomal membrane protein 2</fullName>
    </recommendedName>
</protein>
<dbReference type="EMBL" id="JAZGQO010000006">
    <property type="protein sequence ID" value="KAK6184465.1"/>
    <property type="molecule type" value="Genomic_DNA"/>
</dbReference>
<evidence type="ECO:0000313" key="8">
    <source>
        <dbReference type="Proteomes" id="UP001347796"/>
    </source>
</evidence>
<comment type="similarity">
    <text evidence="2 6">Belongs to the peroxisomal membrane protein PXMP2/4 family.</text>
</comment>
<evidence type="ECO:0000256" key="1">
    <source>
        <dbReference type="ARBA" id="ARBA00004141"/>
    </source>
</evidence>